<accession>A0AA37IJX4</accession>
<dbReference type="PROSITE" id="PS00059">
    <property type="entry name" value="ADH_ZINC"/>
    <property type="match status" value="1"/>
</dbReference>
<evidence type="ECO:0000256" key="4">
    <source>
        <dbReference type="ARBA" id="ARBA00023002"/>
    </source>
</evidence>
<evidence type="ECO:0000259" key="7">
    <source>
        <dbReference type="SMART" id="SM00829"/>
    </source>
</evidence>
<evidence type="ECO:0000256" key="2">
    <source>
        <dbReference type="ARBA" id="ARBA00022723"/>
    </source>
</evidence>
<organism evidence="8 9">
    <name type="scientific">Caballeronia novacaledonica</name>
    <dbReference type="NCBI Taxonomy" id="1544861"/>
    <lineage>
        <taxon>Bacteria</taxon>
        <taxon>Pseudomonadati</taxon>
        <taxon>Pseudomonadota</taxon>
        <taxon>Betaproteobacteria</taxon>
        <taxon>Burkholderiales</taxon>
        <taxon>Burkholderiaceae</taxon>
        <taxon>Caballeronia</taxon>
    </lineage>
</organism>
<sequence>MKALIYSGPGKISCESVPDPRLVDEKGAIVKTTSCSICGSDLHPYHVDLGRPTYCIGHEAVGEIVELGRDVKNFSVGDRVLLAASLGCGQCQPCREGNVVFCQTHRNLRAFGQSLPDIGGCQAQAVAVPVADDNMFHLPENLSDEVGLMLTDTLSTAWFAARRARVGPGDVVAVIGLGAVGLSSVMCALAMGASRVLAIDLLANRRQHAAELGAESVEDPDVVAGVKELTRDRGVDVVIDANGGPVTTALAVELIAKGGRISTVGISEQLTIPFPIKAGLYKNMEFHTGICSVQAQVPALLHELECGRLDSAALARMITHRMGLSEGKEAYAFFDSRNDGVLKVLLDPSI</sequence>
<dbReference type="SUPFAM" id="SSF51735">
    <property type="entry name" value="NAD(P)-binding Rossmann-fold domains"/>
    <property type="match status" value="1"/>
</dbReference>
<evidence type="ECO:0000256" key="5">
    <source>
        <dbReference type="RuleBase" id="RU361277"/>
    </source>
</evidence>
<keyword evidence="3 5" id="KW-0862">Zinc</keyword>
<gene>
    <name evidence="8" type="ORF">CBA19CS42_40920</name>
</gene>
<protein>
    <submittedName>
        <fullName evidence="8">Alcohol dehydrogenase catalytic domain-containing protein</fullName>
    </submittedName>
</protein>
<keyword evidence="6" id="KW-1133">Transmembrane helix</keyword>
<dbReference type="EMBL" id="BPUS01000059">
    <property type="protein sequence ID" value="GJH31022.1"/>
    <property type="molecule type" value="Genomic_DNA"/>
</dbReference>
<keyword evidence="2 5" id="KW-0479">Metal-binding</keyword>
<name>A0AA37IJX4_9BURK</name>
<keyword evidence="6" id="KW-0812">Transmembrane</keyword>
<reference evidence="8" key="1">
    <citation type="submission" date="2022-09" db="EMBL/GenBank/DDBJ databases">
        <title>Isolation and characterization of 3-chlorobenzoate degrading bacteria from soils in Shizuoka.</title>
        <authorList>
            <person name="Ifat A."/>
            <person name="Ogawa N."/>
            <person name="Kimbara K."/>
            <person name="Moriuchi R."/>
            <person name="Dohra H."/>
            <person name="Shintani M."/>
        </authorList>
    </citation>
    <scope>NUCLEOTIDE SEQUENCE</scope>
    <source>
        <strain evidence="8">19CS4-2</strain>
    </source>
</reference>
<dbReference type="Gene3D" id="3.90.180.10">
    <property type="entry name" value="Medium-chain alcohol dehydrogenases, catalytic domain"/>
    <property type="match status" value="1"/>
</dbReference>
<dbReference type="GO" id="GO:0008270">
    <property type="term" value="F:zinc ion binding"/>
    <property type="evidence" value="ECO:0007669"/>
    <property type="project" value="InterPro"/>
</dbReference>
<evidence type="ECO:0000256" key="3">
    <source>
        <dbReference type="ARBA" id="ARBA00022833"/>
    </source>
</evidence>
<dbReference type="InterPro" id="IPR036291">
    <property type="entry name" value="NAD(P)-bd_dom_sf"/>
</dbReference>
<comment type="cofactor">
    <cofactor evidence="1 5">
        <name>Zn(2+)</name>
        <dbReference type="ChEBI" id="CHEBI:29105"/>
    </cofactor>
</comment>
<evidence type="ECO:0000313" key="8">
    <source>
        <dbReference type="EMBL" id="GJH31022.1"/>
    </source>
</evidence>
<evidence type="ECO:0000256" key="6">
    <source>
        <dbReference type="SAM" id="Phobius"/>
    </source>
</evidence>
<comment type="similarity">
    <text evidence="5">Belongs to the zinc-containing alcohol dehydrogenase family.</text>
</comment>
<dbReference type="InterPro" id="IPR013149">
    <property type="entry name" value="ADH-like_C"/>
</dbReference>
<dbReference type="Gene3D" id="3.40.50.720">
    <property type="entry name" value="NAD(P)-binding Rossmann-like Domain"/>
    <property type="match status" value="1"/>
</dbReference>
<dbReference type="Pfam" id="PF00107">
    <property type="entry name" value="ADH_zinc_N"/>
    <property type="match status" value="1"/>
</dbReference>
<keyword evidence="4" id="KW-0560">Oxidoreductase</keyword>
<dbReference type="SUPFAM" id="SSF50129">
    <property type="entry name" value="GroES-like"/>
    <property type="match status" value="1"/>
</dbReference>
<feature type="transmembrane region" description="Helical" evidence="6">
    <location>
        <begin position="171"/>
        <end position="198"/>
    </location>
</feature>
<evidence type="ECO:0000256" key="1">
    <source>
        <dbReference type="ARBA" id="ARBA00001947"/>
    </source>
</evidence>
<dbReference type="RefSeq" id="WP_238218516.1">
    <property type="nucleotide sequence ID" value="NZ_BPUS01000059.1"/>
</dbReference>
<dbReference type="InterPro" id="IPR020843">
    <property type="entry name" value="ER"/>
</dbReference>
<dbReference type="Pfam" id="PF08240">
    <property type="entry name" value="ADH_N"/>
    <property type="match status" value="1"/>
</dbReference>
<dbReference type="PANTHER" id="PTHR42813">
    <property type="entry name" value="ZINC-TYPE ALCOHOL DEHYDROGENASE-LIKE"/>
    <property type="match status" value="1"/>
</dbReference>
<dbReference type="InterPro" id="IPR011032">
    <property type="entry name" value="GroES-like_sf"/>
</dbReference>
<dbReference type="SMART" id="SM00829">
    <property type="entry name" value="PKS_ER"/>
    <property type="match status" value="1"/>
</dbReference>
<dbReference type="Proteomes" id="UP001055111">
    <property type="component" value="Unassembled WGS sequence"/>
</dbReference>
<feature type="domain" description="Enoyl reductase (ER)" evidence="7">
    <location>
        <begin position="27"/>
        <end position="346"/>
    </location>
</feature>
<keyword evidence="6" id="KW-0472">Membrane</keyword>
<proteinExistence type="inferred from homology"/>
<dbReference type="GO" id="GO:0016616">
    <property type="term" value="F:oxidoreductase activity, acting on the CH-OH group of donors, NAD or NADP as acceptor"/>
    <property type="evidence" value="ECO:0007669"/>
    <property type="project" value="UniProtKB-ARBA"/>
</dbReference>
<comment type="caution">
    <text evidence="8">The sequence shown here is derived from an EMBL/GenBank/DDBJ whole genome shotgun (WGS) entry which is preliminary data.</text>
</comment>
<dbReference type="PANTHER" id="PTHR42813:SF2">
    <property type="entry name" value="DEHYDROGENASE, ZINC-CONTAINING, PUTATIVE (AFU_ORTHOLOGUE AFUA_2G02810)-RELATED"/>
    <property type="match status" value="1"/>
</dbReference>
<dbReference type="InterPro" id="IPR013154">
    <property type="entry name" value="ADH-like_N"/>
</dbReference>
<evidence type="ECO:0000313" key="9">
    <source>
        <dbReference type="Proteomes" id="UP001055111"/>
    </source>
</evidence>
<dbReference type="InterPro" id="IPR002328">
    <property type="entry name" value="ADH_Zn_CS"/>
</dbReference>
<dbReference type="AlphaFoldDB" id="A0AA37IJX4"/>